<accession>A0A2S6NND5</accession>
<evidence type="ECO:0000313" key="3">
    <source>
        <dbReference type="Proteomes" id="UP000239724"/>
    </source>
</evidence>
<comment type="caution">
    <text evidence="2">The sequence shown here is derived from an EMBL/GenBank/DDBJ whole genome shotgun (WGS) entry which is preliminary data.</text>
</comment>
<name>A0A2S6NND5_RHOGL</name>
<keyword evidence="1" id="KW-1133">Transmembrane helix</keyword>
<evidence type="ECO:0000256" key="1">
    <source>
        <dbReference type="SAM" id="Phobius"/>
    </source>
</evidence>
<organism evidence="2 3">
    <name type="scientific">Rhodopila globiformis</name>
    <name type="common">Rhodopseudomonas globiformis</name>
    <dbReference type="NCBI Taxonomy" id="1071"/>
    <lineage>
        <taxon>Bacteria</taxon>
        <taxon>Pseudomonadati</taxon>
        <taxon>Pseudomonadota</taxon>
        <taxon>Alphaproteobacteria</taxon>
        <taxon>Acetobacterales</taxon>
        <taxon>Acetobacteraceae</taxon>
        <taxon>Rhodopila</taxon>
    </lineage>
</organism>
<sequence length="63" mass="6473">MHNEIGAVALGCLSAFFAAYGLRELAAAYRITASAAWCERAVPGAGGVVLGALFALMTMQVLV</sequence>
<keyword evidence="1" id="KW-0472">Membrane</keyword>
<dbReference type="RefSeq" id="WP_104517185.1">
    <property type="nucleotide sequence ID" value="NZ_NHRY01000038.1"/>
</dbReference>
<dbReference type="Proteomes" id="UP000239724">
    <property type="component" value="Unassembled WGS sequence"/>
</dbReference>
<reference evidence="2 3" key="1">
    <citation type="journal article" date="2018" name="Arch. Microbiol.">
        <title>New insights into the metabolic potential of the phototrophic purple bacterium Rhodopila globiformis DSM 161(T) from its draft genome sequence and evidence for a vanadium-dependent nitrogenase.</title>
        <authorList>
            <person name="Imhoff J.F."/>
            <person name="Rahn T."/>
            <person name="Kunzel S."/>
            <person name="Neulinger S.C."/>
        </authorList>
    </citation>
    <scope>NUCLEOTIDE SEQUENCE [LARGE SCALE GENOMIC DNA]</scope>
    <source>
        <strain evidence="2 3">DSM 161</strain>
    </source>
</reference>
<keyword evidence="1" id="KW-0812">Transmembrane</keyword>
<feature type="transmembrane region" description="Helical" evidence="1">
    <location>
        <begin position="44"/>
        <end position="62"/>
    </location>
</feature>
<gene>
    <name evidence="2" type="ORF">CCS01_02110</name>
</gene>
<evidence type="ECO:0000313" key="2">
    <source>
        <dbReference type="EMBL" id="PPQ38661.1"/>
    </source>
</evidence>
<protein>
    <submittedName>
        <fullName evidence="2">Uncharacterized protein</fullName>
    </submittedName>
</protein>
<keyword evidence="3" id="KW-1185">Reference proteome</keyword>
<dbReference type="EMBL" id="NHRY01000038">
    <property type="protein sequence ID" value="PPQ38661.1"/>
    <property type="molecule type" value="Genomic_DNA"/>
</dbReference>
<proteinExistence type="predicted"/>
<dbReference type="AlphaFoldDB" id="A0A2S6NND5"/>